<dbReference type="EMBL" id="VSRR010128647">
    <property type="protein sequence ID" value="MPD01801.1"/>
    <property type="molecule type" value="Genomic_DNA"/>
</dbReference>
<dbReference type="Proteomes" id="UP000324222">
    <property type="component" value="Unassembled WGS sequence"/>
</dbReference>
<evidence type="ECO:0000313" key="2">
    <source>
        <dbReference type="Proteomes" id="UP000324222"/>
    </source>
</evidence>
<accession>A0A5B7JY26</accession>
<proteinExistence type="predicted"/>
<sequence length="75" mass="8059">MEATLAKNSTTVLTAALDEISGQGGWLVKGVLLRHRASCVPVVPWRILCSVAWFWCPAVSCYALLCPESLGVRGV</sequence>
<reference evidence="1 2" key="1">
    <citation type="submission" date="2019-05" db="EMBL/GenBank/DDBJ databases">
        <title>Another draft genome of Portunus trituberculatus and its Hox gene families provides insights of decapod evolution.</title>
        <authorList>
            <person name="Jeong J.-H."/>
            <person name="Song I."/>
            <person name="Kim S."/>
            <person name="Choi T."/>
            <person name="Kim D."/>
            <person name="Ryu S."/>
            <person name="Kim W."/>
        </authorList>
    </citation>
    <scope>NUCLEOTIDE SEQUENCE [LARGE SCALE GENOMIC DNA]</scope>
    <source>
        <tissue evidence="1">Muscle</tissue>
    </source>
</reference>
<dbReference type="AlphaFoldDB" id="A0A5B7JY26"/>
<organism evidence="1 2">
    <name type="scientific">Portunus trituberculatus</name>
    <name type="common">Swimming crab</name>
    <name type="synonym">Neptunus trituberculatus</name>
    <dbReference type="NCBI Taxonomy" id="210409"/>
    <lineage>
        <taxon>Eukaryota</taxon>
        <taxon>Metazoa</taxon>
        <taxon>Ecdysozoa</taxon>
        <taxon>Arthropoda</taxon>
        <taxon>Crustacea</taxon>
        <taxon>Multicrustacea</taxon>
        <taxon>Malacostraca</taxon>
        <taxon>Eumalacostraca</taxon>
        <taxon>Eucarida</taxon>
        <taxon>Decapoda</taxon>
        <taxon>Pleocyemata</taxon>
        <taxon>Brachyura</taxon>
        <taxon>Eubrachyura</taxon>
        <taxon>Portunoidea</taxon>
        <taxon>Portunidae</taxon>
        <taxon>Portuninae</taxon>
        <taxon>Portunus</taxon>
    </lineage>
</organism>
<protein>
    <submittedName>
        <fullName evidence="1">Uncharacterized protein</fullName>
    </submittedName>
</protein>
<gene>
    <name evidence="1" type="ORF">E2C01_097346</name>
</gene>
<evidence type="ECO:0000313" key="1">
    <source>
        <dbReference type="EMBL" id="MPD01801.1"/>
    </source>
</evidence>
<comment type="caution">
    <text evidence="1">The sequence shown here is derived from an EMBL/GenBank/DDBJ whole genome shotgun (WGS) entry which is preliminary data.</text>
</comment>
<name>A0A5B7JY26_PORTR</name>
<keyword evidence="2" id="KW-1185">Reference proteome</keyword>